<dbReference type="InterPro" id="IPR057975">
    <property type="entry name" value="TPR_ANAPC2"/>
</dbReference>
<dbReference type="GO" id="GO:0007091">
    <property type="term" value="P:metaphase/anaphase transition of mitotic cell cycle"/>
    <property type="evidence" value="ECO:0007669"/>
    <property type="project" value="TreeGrafter"/>
</dbReference>
<dbReference type="PANTHER" id="PTHR45957:SF1">
    <property type="entry name" value="ANAPHASE-PROMOTING COMPLEX SUBUNIT 2"/>
    <property type="match status" value="1"/>
</dbReference>
<dbReference type="Proteomes" id="UP001208570">
    <property type="component" value="Unassembled WGS sequence"/>
</dbReference>
<name>A0AAD9JZK4_9ANNE</name>
<dbReference type="AlphaFoldDB" id="A0AAD9JZK4"/>
<evidence type="ECO:0000313" key="3">
    <source>
        <dbReference type="Proteomes" id="UP001208570"/>
    </source>
</evidence>
<accession>A0AAD9JZK4</accession>
<comment type="caution">
    <text evidence="2">The sequence shown here is derived from an EMBL/GenBank/DDBJ whole genome shotgun (WGS) entry which is preliminary data.</text>
</comment>
<proteinExistence type="predicted"/>
<feature type="domain" description="Anaphase-promoting complex subunit 2 TPR repeats" evidence="1">
    <location>
        <begin position="316"/>
        <end position="413"/>
    </location>
</feature>
<dbReference type="InterPro" id="IPR044554">
    <property type="entry name" value="ANAPC2"/>
</dbReference>
<protein>
    <recommendedName>
        <fullName evidence="1">Anaphase-promoting complex subunit 2 TPR repeats domain-containing protein</fullName>
    </recommendedName>
</protein>
<keyword evidence="3" id="KW-1185">Reference proteome</keyword>
<evidence type="ECO:0000313" key="2">
    <source>
        <dbReference type="EMBL" id="KAK2162162.1"/>
    </source>
</evidence>
<reference evidence="2" key="1">
    <citation type="journal article" date="2023" name="Mol. Biol. Evol.">
        <title>Third-Generation Sequencing Reveals the Adaptive Role of the Epigenome in Three Deep-Sea Polychaetes.</title>
        <authorList>
            <person name="Perez M."/>
            <person name="Aroh O."/>
            <person name="Sun Y."/>
            <person name="Lan Y."/>
            <person name="Juniper S.K."/>
            <person name="Young C.R."/>
            <person name="Angers B."/>
            <person name="Qian P.Y."/>
        </authorList>
    </citation>
    <scope>NUCLEOTIDE SEQUENCE</scope>
    <source>
        <strain evidence="2">P08H-3</strain>
    </source>
</reference>
<dbReference type="GO" id="GO:0070979">
    <property type="term" value="P:protein K11-linked ubiquitination"/>
    <property type="evidence" value="ECO:0007669"/>
    <property type="project" value="TreeGrafter"/>
</dbReference>
<dbReference type="PANTHER" id="PTHR45957">
    <property type="entry name" value="ANAPHASE-PROMOTING COMPLEX SUBUNIT 2"/>
    <property type="match status" value="1"/>
</dbReference>
<dbReference type="Pfam" id="PF25773">
    <property type="entry name" value="TPR_ANAPC2"/>
    <property type="match status" value="1"/>
</dbReference>
<dbReference type="EMBL" id="JAODUP010000102">
    <property type="protein sequence ID" value="KAK2162162.1"/>
    <property type="molecule type" value="Genomic_DNA"/>
</dbReference>
<organism evidence="2 3">
    <name type="scientific">Paralvinella palmiformis</name>
    <dbReference type="NCBI Taxonomy" id="53620"/>
    <lineage>
        <taxon>Eukaryota</taxon>
        <taxon>Metazoa</taxon>
        <taxon>Spiralia</taxon>
        <taxon>Lophotrochozoa</taxon>
        <taxon>Annelida</taxon>
        <taxon>Polychaeta</taxon>
        <taxon>Sedentaria</taxon>
        <taxon>Canalipalpata</taxon>
        <taxon>Terebellida</taxon>
        <taxon>Terebelliformia</taxon>
        <taxon>Alvinellidae</taxon>
        <taxon>Paralvinella</taxon>
    </lineage>
</organism>
<evidence type="ECO:0000259" key="1">
    <source>
        <dbReference type="Pfam" id="PF25773"/>
    </source>
</evidence>
<sequence>MISVFSCFQNQFYVIVVQRPLRADMASELDQAWNFITNFLFSDQSHPQEEHVIHALEILCANEMHQIIEPWFFEIVQQQLCSQVAPQFWSKFETPIPISDVVDHIQSVFDDMYLKLSTYWTSVKQLESIQNYLSAVSNRNRHMQDTKDLHVKLILLFKAILFPVFPKNTRNFQNALQHFFSKAFKAFDVLSRKSAELDSSNETDGDSFNMTDSLTCVGCEEEIENCHCKHIMATFHQLNHQLRDLGLLERLGGEVVSTLIHDRIRQHVELTCKGNFETEYLSTLENWLATKVVGWLELMYGEVQENKSEVKSPIHSHKERLLNLMYETYARIHIDQMFTIIIEYPESLPGLQDLKVCLEKVNLRGVLVQSLRQALETRLLHPGVNTTDILTAYINAIRALRVLDPSGVLLDLV</sequence>
<dbReference type="GO" id="GO:0005680">
    <property type="term" value="C:anaphase-promoting complex"/>
    <property type="evidence" value="ECO:0007669"/>
    <property type="project" value="TreeGrafter"/>
</dbReference>
<gene>
    <name evidence="2" type="ORF">LSH36_102g00040</name>
</gene>